<dbReference type="AlphaFoldDB" id="A0AA36AU31"/>
<sequence>MNMQFDPDIIGGVAIVVGGVVYGIGASASGVVGGVIDICDISDNADGVANRVDRMGSGVLVGAGDAVGVFGAASVDGAVSVAHY</sequence>
<proteinExistence type="predicted"/>
<protein>
    <submittedName>
        <fullName evidence="1">Uncharacterized protein</fullName>
    </submittedName>
</protein>
<dbReference type="Proteomes" id="UP001162480">
    <property type="component" value="Chromosome 4"/>
</dbReference>
<name>A0AA36AU31_OCTVU</name>
<dbReference type="EMBL" id="OX597817">
    <property type="protein sequence ID" value="CAI9720872.1"/>
    <property type="molecule type" value="Genomic_DNA"/>
</dbReference>
<organism evidence="1 2">
    <name type="scientific">Octopus vulgaris</name>
    <name type="common">Common octopus</name>
    <dbReference type="NCBI Taxonomy" id="6645"/>
    <lineage>
        <taxon>Eukaryota</taxon>
        <taxon>Metazoa</taxon>
        <taxon>Spiralia</taxon>
        <taxon>Lophotrochozoa</taxon>
        <taxon>Mollusca</taxon>
        <taxon>Cephalopoda</taxon>
        <taxon>Coleoidea</taxon>
        <taxon>Octopodiformes</taxon>
        <taxon>Octopoda</taxon>
        <taxon>Incirrata</taxon>
        <taxon>Octopodidae</taxon>
        <taxon>Octopus</taxon>
    </lineage>
</organism>
<keyword evidence="2" id="KW-1185">Reference proteome</keyword>
<reference evidence="1" key="1">
    <citation type="submission" date="2023-08" db="EMBL/GenBank/DDBJ databases">
        <authorList>
            <person name="Alioto T."/>
            <person name="Alioto T."/>
            <person name="Gomez Garrido J."/>
        </authorList>
    </citation>
    <scope>NUCLEOTIDE SEQUENCE</scope>
</reference>
<evidence type="ECO:0000313" key="1">
    <source>
        <dbReference type="EMBL" id="CAI9720872.1"/>
    </source>
</evidence>
<accession>A0AA36AU31</accession>
<gene>
    <name evidence="1" type="ORF">OCTVUL_1B017106</name>
</gene>
<evidence type="ECO:0000313" key="2">
    <source>
        <dbReference type="Proteomes" id="UP001162480"/>
    </source>
</evidence>